<protein>
    <submittedName>
        <fullName evidence="2">Uncharacterized protein</fullName>
    </submittedName>
</protein>
<keyword evidence="3" id="KW-1185">Reference proteome</keyword>
<gene>
    <name evidence="2" type="ORF">Nepgr_008976</name>
</gene>
<evidence type="ECO:0000313" key="2">
    <source>
        <dbReference type="EMBL" id="GMH07136.1"/>
    </source>
</evidence>
<feature type="compositionally biased region" description="Basic and acidic residues" evidence="1">
    <location>
        <begin position="1"/>
        <end position="10"/>
    </location>
</feature>
<dbReference type="AlphaFoldDB" id="A0AAD3SA27"/>
<reference evidence="2" key="1">
    <citation type="submission" date="2023-05" db="EMBL/GenBank/DDBJ databases">
        <title>Nepenthes gracilis genome sequencing.</title>
        <authorList>
            <person name="Fukushima K."/>
        </authorList>
    </citation>
    <scope>NUCLEOTIDE SEQUENCE</scope>
    <source>
        <strain evidence="2">SING2019-196</strain>
    </source>
</reference>
<feature type="compositionally biased region" description="Basic residues" evidence="1">
    <location>
        <begin position="233"/>
        <end position="242"/>
    </location>
</feature>
<name>A0AAD3SA27_NEPGR</name>
<organism evidence="2 3">
    <name type="scientific">Nepenthes gracilis</name>
    <name type="common">Slender pitcher plant</name>
    <dbReference type="NCBI Taxonomy" id="150966"/>
    <lineage>
        <taxon>Eukaryota</taxon>
        <taxon>Viridiplantae</taxon>
        <taxon>Streptophyta</taxon>
        <taxon>Embryophyta</taxon>
        <taxon>Tracheophyta</taxon>
        <taxon>Spermatophyta</taxon>
        <taxon>Magnoliopsida</taxon>
        <taxon>eudicotyledons</taxon>
        <taxon>Gunneridae</taxon>
        <taxon>Pentapetalae</taxon>
        <taxon>Caryophyllales</taxon>
        <taxon>Nepenthaceae</taxon>
        <taxon>Nepenthes</taxon>
    </lineage>
</organism>
<dbReference type="Gene3D" id="1.10.10.60">
    <property type="entry name" value="Homeodomain-like"/>
    <property type="match status" value="1"/>
</dbReference>
<accession>A0AAD3SA27</accession>
<proteinExistence type="predicted"/>
<evidence type="ECO:0000313" key="3">
    <source>
        <dbReference type="Proteomes" id="UP001279734"/>
    </source>
</evidence>
<evidence type="ECO:0000256" key="1">
    <source>
        <dbReference type="SAM" id="MobiDB-lite"/>
    </source>
</evidence>
<feature type="compositionally biased region" description="Low complexity" evidence="1">
    <location>
        <begin position="221"/>
        <end position="232"/>
    </location>
</feature>
<feature type="compositionally biased region" description="Basic and acidic residues" evidence="1">
    <location>
        <begin position="53"/>
        <end position="65"/>
    </location>
</feature>
<feature type="region of interest" description="Disordered" evidence="1">
    <location>
        <begin position="218"/>
        <end position="242"/>
    </location>
</feature>
<comment type="caution">
    <text evidence="2">The sequence shown here is derived from an EMBL/GenBank/DDBJ whole genome shotgun (WGS) entry which is preliminary data.</text>
</comment>
<feature type="region of interest" description="Disordered" evidence="1">
    <location>
        <begin position="1"/>
        <end position="77"/>
    </location>
</feature>
<dbReference type="EMBL" id="BSYO01000007">
    <property type="protein sequence ID" value="GMH07136.1"/>
    <property type="molecule type" value="Genomic_DNA"/>
</dbReference>
<dbReference type="Proteomes" id="UP001279734">
    <property type="component" value="Unassembled WGS sequence"/>
</dbReference>
<sequence>MEDEKQKQKIEAVFNENELPGKGKMEEEELSSRAACKDDEEENIGSGSDDREEEKISKENKSPDHPEEEEKEDKRPLLPLVFTSSDMSIKPRLKWNRLLHERFVEAVNELGGAFSSKLALLTYLSDHQCYPSYSIFPLCMLSVLLSSWFLPILLTHRSDTQVDNGKHGDPRIISFACQEPPAVNVATQKYRFRKIMNSKKDQPGVAIDGNLTSPAEEGLHAATSSSLPASAPKTRKALRSKNKRDILTSPLAILTERQMRYQVQKKFRARKAALDKYLGSLMQSAYRFRDDQTLGGSVINTIPQLPNQRDACPFDFPQANFALLSSRSTMLPMNLEGHPGKLPANNSILTQISSMPISLGEQSGVFAPKNSFSGQISMMSNGFEGVRFRPEIPCAFADSSPPQLSHYGPFDIALCPAIMDYLLSQNTMMPANLRVNPLNYQAQEKMMPLALEAENTYFQTQMGSYCSSENAAIPVGQETETSSQKEDHFSAHNCVLLRGSSAPEKKDDFCSVVGENKDTTENHEHEEDSEAAFQNWLAAGEMEDNCL</sequence>